<keyword evidence="1" id="KW-0732">Signal</keyword>
<evidence type="ECO:0000313" key="2">
    <source>
        <dbReference type="EMBL" id="VYT96972.1"/>
    </source>
</evidence>
<organism evidence="2">
    <name type="scientific">Veillonella ratti</name>
    <dbReference type="NCBI Taxonomy" id="103892"/>
    <lineage>
        <taxon>Bacteria</taxon>
        <taxon>Bacillati</taxon>
        <taxon>Bacillota</taxon>
        <taxon>Negativicutes</taxon>
        <taxon>Veillonellales</taxon>
        <taxon>Veillonellaceae</taxon>
        <taxon>Veillonella</taxon>
    </lineage>
</organism>
<protein>
    <submittedName>
        <fullName evidence="2">Uncharacterized protein</fullName>
    </submittedName>
</protein>
<proteinExistence type="predicted"/>
<feature type="signal peptide" evidence="1">
    <location>
        <begin position="1"/>
        <end position="20"/>
    </location>
</feature>
<feature type="chain" id="PRO_5026768915" evidence="1">
    <location>
        <begin position="21"/>
        <end position="178"/>
    </location>
</feature>
<accession>A0A6N3BA13</accession>
<dbReference type="AlphaFoldDB" id="A0A6N3BA13"/>
<reference evidence="2" key="1">
    <citation type="submission" date="2019-11" db="EMBL/GenBank/DDBJ databases">
        <authorList>
            <person name="Feng L."/>
        </authorList>
    </citation>
    <scope>NUCLEOTIDE SEQUENCE</scope>
    <source>
        <strain evidence="2">VrattiLFYP33</strain>
    </source>
</reference>
<dbReference type="RefSeq" id="WP_021841439.1">
    <property type="nucleotide sequence ID" value="NZ_CACRUX010000040.1"/>
</dbReference>
<dbReference type="EMBL" id="CACRUX010000040">
    <property type="protein sequence ID" value="VYT96972.1"/>
    <property type="molecule type" value="Genomic_DNA"/>
</dbReference>
<evidence type="ECO:0000256" key="1">
    <source>
        <dbReference type="SAM" id="SignalP"/>
    </source>
</evidence>
<name>A0A6N3BA13_9FIRM</name>
<sequence length="178" mass="20273">MKRILFLTLLLVSLATSAFAISLSELQNSPQFLKTDETSDDTYYLNQDSIKILRYSPPYYTLEYTIYIVSYSNKAIVEINTVANYNYDRSVNYILDNVDTSTLPKYNIRDELTEILIQEKDKDNGLSLTVTDNGFYDLNGNLLLPPSNDPPRVMKSSFAGPAYNTASSAFKKVYSIYF</sequence>
<gene>
    <name evidence="2" type="ORF">VRLFYP33_00912</name>
</gene>